<feature type="signal peptide" evidence="2">
    <location>
        <begin position="1"/>
        <end position="18"/>
    </location>
</feature>
<name>A0ABQ8FCF2_9FUNG</name>
<keyword evidence="4" id="KW-1185">Reference proteome</keyword>
<gene>
    <name evidence="3" type="ORF">BASA50_005758</name>
</gene>
<feature type="compositionally biased region" description="Basic and acidic residues" evidence="1">
    <location>
        <begin position="48"/>
        <end position="59"/>
    </location>
</feature>
<evidence type="ECO:0000256" key="1">
    <source>
        <dbReference type="SAM" id="MobiDB-lite"/>
    </source>
</evidence>
<sequence length="446" mass="50013">MRISTGIILSILSANVFAIEHLNVAHSGSLLARRAVVADTDGPSLQKRTNDKEPEEQVKPKKHSFPNSGQEGYATTKDLYKDDSDSNSNSIDGAEGGPTDFSVYDPNQDDEGKDGMKDVYTGIDSDQGRSRLSNALGDSPSQVLGHIKNRLYRAKEGFRFFASKQRAADAASEVWYKFGGAEGIEMGDKVYTLLKYALKVSRFYKILYKDSARSPFRLQLPSTIPNGSKKIYKRLQKEVLKSIEKHITAINDAIESIDELPMQMVIWLKKMMNTVDDFYKAVLETKSEYFSLLKLLGIFDYRRLESLEVHAKDVETYKLEFSDRFSKIMKMVENRTENPKKWGRAITFFFKLGIIIVPRIENQPSGDEASGGAQLNDVETDDPEFSTDEKVGDLMTFDNDEEVVDLGSSNDEEVADLGSLNDEEVADLGSSNDEEVADLITFDNDE</sequence>
<evidence type="ECO:0000313" key="4">
    <source>
        <dbReference type="Proteomes" id="UP001648503"/>
    </source>
</evidence>
<feature type="region of interest" description="Disordered" evidence="1">
    <location>
        <begin position="42"/>
        <end position="137"/>
    </location>
</feature>
<protein>
    <submittedName>
        <fullName evidence="3">Uncharacterized protein</fullName>
    </submittedName>
</protein>
<dbReference type="Proteomes" id="UP001648503">
    <property type="component" value="Unassembled WGS sequence"/>
</dbReference>
<feature type="region of interest" description="Disordered" evidence="1">
    <location>
        <begin position="425"/>
        <end position="446"/>
    </location>
</feature>
<comment type="caution">
    <text evidence="3">The sequence shown here is derived from an EMBL/GenBank/DDBJ whole genome shotgun (WGS) entry which is preliminary data.</text>
</comment>
<reference evidence="3 4" key="1">
    <citation type="submission" date="2021-02" db="EMBL/GenBank/DDBJ databases">
        <title>Variation within the Batrachochytrium salamandrivorans European outbreak.</title>
        <authorList>
            <person name="Kelly M."/>
            <person name="Pasmans F."/>
            <person name="Shea T.P."/>
            <person name="Munoz J.F."/>
            <person name="Carranza S."/>
            <person name="Cuomo C.A."/>
            <person name="Martel A."/>
        </authorList>
    </citation>
    <scope>NUCLEOTIDE SEQUENCE [LARGE SCALE GENOMIC DNA]</scope>
    <source>
        <strain evidence="3 4">AMFP18/2</strain>
    </source>
</reference>
<feature type="chain" id="PRO_5045199377" evidence="2">
    <location>
        <begin position="19"/>
        <end position="446"/>
    </location>
</feature>
<organism evidence="3 4">
    <name type="scientific">Batrachochytrium salamandrivorans</name>
    <dbReference type="NCBI Taxonomy" id="1357716"/>
    <lineage>
        <taxon>Eukaryota</taxon>
        <taxon>Fungi</taxon>
        <taxon>Fungi incertae sedis</taxon>
        <taxon>Chytridiomycota</taxon>
        <taxon>Chytridiomycota incertae sedis</taxon>
        <taxon>Chytridiomycetes</taxon>
        <taxon>Rhizophydiales</taxon>
        <taxon>Rhizophydiales incertae sedis</taxon>
        <taxon>Batrachochytrium</taxon>
    </lineage>
</organism>
<evidence type="ECO:0000313" key="3">
    <source>
        <dbReference type="EMBL" id="KAH6595549.1"/>
    </source>
</evidence>
<proteinExistence type="predicted"/>
<dbReference type="EMBL" id="JAFCIX010000298">
    <property type="protein sequence ID" value="KAH6595549.1"/>
    <property type="molecule type" value="Genomic_DNA"/>
</dbReference>
<evidence type="ECO:0000256" key="2">
    <source>
        <dbReference type="SAM" id="SignalP"/>
    </source>
</evidence>
<feature type="region of interest" description="Disordered" evidence="1">
    <location>
        <begin position="363"/>
        <end position="390"/>
    </location>
</feature>
<accession>A0ABQ8FCF2</accession>
<keyword evidence="2" id="KW-0732">Signal</keyword>